<geneLocation type="mitochondrion" evidence="1"/>
<organism evidence="1">
    <name type="scientific">Picea glauca</name>
    <name type="common">White spruce</name>
    <name type="synonym">Pinus glauca</name>
    <dbReference type="NCBI Taxonomy" id="3330"/>
    <lineage>
        <taxon>Eukaryota</taxon>
        <taxon>Viridiplantae</taxon>
        <taxon>Streptophyta</taxon>
        <taxon>Embryophyta</taxon>
        <taxon>Tracheophyta</taxon>
        <taxon>Spermatophyta</taxon>
        <taxon>Pinopsida</taxon>
        <taxon>Pinidae</taxon>
        <taxon>Conifers I</taxon>
        <taxon>Pinales</taxon>
        <taxon>Pinaceae</taxon>
        <taxon>Picea</taxon>
    </lineage>
</organism>
<dbReference type="AlphaFoldDB" id="A0A124GP49"/>
<sequence>MGAVTRQLGLDSYGWRMGRQKTSSAIPYLTLPNYLGTNYPNYLGRSSYSMGRGNGTL</sequence>
<comment type="caution">
    <text evidence="1">The sequence shown here is derived from an EMBL/GenBank/DDBJ whole genome shotgun (WGS) entry which is preliminary data.</text>
</comment>
<dbReference type="EMBL" id="LKAM01000001">
    <property type="protein sequence ID" value="KUM50858.1"/>
    <property type="molecule type" value="Genomic_DNA"/>
</dbReference>
<protein>
    <submittedName>
        <fullName evidence="1">Uncharacterized protein</fullName>
    </submittedName>
</protein>
<reference evidence="1" key="1">
    <citation type="journal article" date="2015" name="Genome Biol. Evol.">
        <title>Organellar Genomes of White Spruce (Picea glauca): Assembly and Annotation.</title>
        <authorList>
            <person name="Jackman S.D."/>
            <person name="Warren R.L."/>
            <person name="Gibb E.A."/>
            <person name="Vandervalk B.P."/>
            <person name="Mohamadi H."/>
            <person name="Chu J."/>
            <person name="Raymond A."/>
            <person name="Pleasance S."/>
            <person name="Coope R."/>
            <person name="Wildung M.R."/>
            <person name="Ritland C.E."/>
            <person name="Bousquet J."/>
            <person name="Jones S.J."/>
            <person name="Bohlmann J."/>
            <person name="Birol I."/>
        </authorList>
    </citation>
    <scope>NUCLEOTIDE SEQUENCE [LARGE SCALE GENOMIC DNA]</scope>
    <source>
        <tissue evidence="1">Flushing bud</tissue>
    </source>
</reference>
<keyword evidence="1" id="KW-0496">Mitochondrion</keyword>
<accession>A0A124GP49</accession>
<proteinExistence type="predicted"/>
<evidence type="ECO:0000313" key="1">
    <source>
        <dbReference type="EMBL" id="KUM50858.1"/>
    </source>
</evidence>
<gene>
    <name evidence="1" type="ORF">ABT39_MTgene704</name>
</gene>
<name>A0A124GP49_PICGL</name>